<dbReference type="OrthoDB" id="8514305at2"/>
<proteinExistence type="predicted"/>
<evidence type="ECO:0000313" key="2">
    <source>
        <dbReference type="EMBL" id="RVU38569.1"/>
    </source>
</evidence>
<protein>
    <recommendedName>
        <fullName evidence="4">Novel toxin 16 domain-containing protein</fullName>
    </recommendedName>
</protein>
<evidence type="ECO:0000256" key="1">
    <source>
        <dbReference type="SAM" id="SignalP"/>
    </source>
</evidence>
<reference evidence="3" key="1">
    <citation type="submission" date="2019-01" db="EMBL/GenBank/DDBJ databases">
        <title>Gri0909 isolated from a small marine red alga.</title>
        <authorList>
            <person name="Kim J."/>
            <person name="Jeong S.E."/>
            <person name="Jeon C.O."/>
        </authorList>
    </citation>
    <scope>NUCLEOTIDE SEQUENCE [LARGE SCALE GENOMIC DNA]</scope>
    <source>
        <strain evidence="3">Gri0909</strain>
    </source>
</reference>
<sequence length="228" mass="24654">MTRLMSAAFVALAVLASVTGAKAQSDNSVVNEMARNTAACANWAEIDCMNVCNTAYRSFSDKVAGDPAAIADCRASYGPAKTRGEAKLKAEADERAVRNEVQQLIMQCGGENRGACMNACRKASKRPGDSALVESCRAAQPAPGTPPKPEDTMSFAQRAAAREGKAAYCEAKKNGGGLARGDRRQLEHCISTCRDPRVFDDRFPQSQRDTFLATCEQFYDILRAHFKD</sequence>
<evidence type="ECO:0008006" key="4">
    <source>
        <dbReference type="Google" id="ProtNLM"/>
    </source>
</evidence>
<dbReference type="AlphaFoldDB" id="A0A3S2ZB82"/>
<evidence type="ECO:0000313" key="3">
    <source>
        <dbReference type="Proteomes" id="UP000287447"/>
    </source>
</evidence>
<dbReference type="Proteomes" id="UP000287447">
    <property type="component" value="Unassembled WGS sequence"/>
</dbReference>
<organism evidence="2 3">
    <name type="scientific">Hwanghaeella grinnelliae</name>
    <dbReference type="NCBI Taxonomy" id="2500179"/>
    <lineage>
        <taxon>Bacteria</taxon>
        <taxon>Pseudomonadati</taxon>
        <taxon>Pseudomonadota</taxon>
        <taxon>Alphaproteobacteria</taxon>
        <taxon>Rhodospirillales</taxon>
        <taxon>Rhodospirillaceae</taxon>
        <taxon>Hwanghaeella</taxon>
    </lineage>
</organism>
<name>A0A3S2ZB82_9PROT</name>
<gene>
    <name evidence="2" type="ORF">EOI86_04620</name>
</gene>
<feature type="signal peptide" evidence="1">
    <location>
        <begin position="1"/>
        <end position="23"/>
    </location>
</feature>
<dbReference type="RefSeq" id="WP_127763941.1">
    <property type="nucleotide sequence ID" value="NZ_SADE01000001.1"/>
</dbReference>
<accession>A0A3S2ZB82</accession>
<feature type="chain" id="PRO_5018583749" description="Novel toxin 16 domain-containing protein" evidence="1">
    <location>
        <begin position="24"/>
        <end position="228"/>
    </location>
</feature>
<dbReference type="EMBL" id="SADE01000001">
    <property type="protein sequence ID" value="RVU38569.1"/>
    <property type="molecule type" value="Genomic_DNA"/>
</dbReference>
<keyword evidence="1" id="KW-0732">Signal</keyword>
<keyword evidence="3" id="KW-1185">Reference proteome</keyword>
<comment type="caution">
    <text evidence="2">The sequence shown here is derived from an EMBL/GenBank/DDBJ whole genome shotgun (WGS) entry which is preliminary data.</text>
</comment>